<protein>
    <submittedName>
        <fullName evidence="2">Uncharacterized protein</fullName>
    </submittedName>
</protein>
<keyword evidence="3" id="KW-1185">Reference proteome</keyword>
<reference evidence="3" key="1">
    <citation type="journal article" date="2010" name="Science">
        <title>Signatures of adaptation to obligate biotrophy in the Hyaloperonospora arabidopsidis genome.</title>
        <authorList>
            <person name="Baxter L."/>
            <person name="Tripathy S."/>
            <person name="Ishaque N."/>
            <person name="Boot N."/>
            <person name="Cabral A."/>
            <person name="Kemen E."/>
            <person name="Thines M."/>
            <person name="Ah-Fong A."/>
            <person name="Anderson R."/>
            <person name="Badejoko W."/>
            <person name="Bittner-Eddy P."/>
            <person name="Boore J.L."/>
            <person name="Chibucos M.C."/>
            <person name="Coates M."/>
            <person name="Dehal P."/>
            <person name="Delehaunty K."/>
            <person name="Dong S."/>
            <person name="Downton P."/>
            <person name="Dumas B."/>
            <person name="Fabro G."/>
            <person name="Fronick C."/>
            <person name="Fuerstenberg S.I."/>
            <person name="Fulton L."/>
            <person name="Gaulin E."/>
            <person name="Govers F."/>
            <person name="Hughes L."/>
            <person name="Humphray S."/>
            <person name="Jiang R.H."/>
            <person name="Judelson H."/>
            <person name="Kamoun S."/>
            <person name="Kyung K."/>
            <person name="Meijer H."/>
            <person name="Minx P."/>
            <person name="Morris P."/>
            <person name="Nelson J."/>
            <person name="Phuntumart V."/>
            <person name="Qutob D."/>
            <person name="Rehmany A."/>
            <person name="Rougon-Cardoso A."/>
            <person name="Ryden P."/>
            <person name="Torto-Alalibo T."/>
            <person name="Studholme D."/>
            <person name="Wang Y."/>
            <person name="Win J."/>
            <person name="Wood J."/>
            <person name="Clifton S.W."/>
            <person name="Rogers J."/>
            <person name="Van den Ackerveken G."/>
            <person name="Jones J.D."/>
            <person name="McDowell J.M."/>
            <person name="Beynon J."/>
            <person name="Tyler B.M."/>
        </authorList>
    </citation>
    <scope>NUCLEOTIDE SEQUENCE [LARGE SCALE GENOMIC DNA]</scope>
    <source>
        <strain evidence="3">Emoy2</strain>
    </source>
</reference>
<dbReference type="VEuPathDB" id="FungiDB:HpaG813616"/>
<proteinExistence type="predicted"/>
<dbReference type="InParanoid" id="M4C3E9"/>
<feature type="transmembrane region" description="Helical" evidence="1">
    <location>
        <begin position="16"/>
        <end position="36"/>
    </location>
</feature>
<reference evidence="2" key="2">
    <citation type="submission" date="2015-06" db="UniProtKB">
        <authorList>
            <consortium name="EnsemblProtists"/>
        </authorList>
    </citation>
    <scope>IDENTIFICATION</scope>
    <source>
        <strain evidence="2">Emoy2</strain>
    </source>
</reference>
<evidence type="ECO:0000313" key="2">
    <source>
        <dbReference type="EnsemblProtists" id="HpaP813616"/>
    </source>
</evidence>
<dbReference type="EnsemblProtists" id="HpaT813616">
    <property type="protein sequence ID" value="HpaP813616"/>
    <property type="gene ID" value="HpaG813616"/>
</dbReference>
<evidence type="ECO:0000256" key="1">
    <source>
        <dbReference type="SAM" id="Phobius"/>
    </source>
</evidence>
<sequence>MDCGERGEVGHTYKVVHLQVCGGPLLSVAISLPLLYQLLHMEMIAEPPVSTTTTEMKRSNWRTRDSVSFSGFLVTLKRMRGLRQS</sequence>
<keyword evidence="1" id="KW-0472">Membrane</keyword>
<dbReference type="EMBL" id="ABWE02002645">
    <property type="status" value="NOT_ANNOTATED_CDS"/>
    <property type="molecule type" value="Genomic_DNA"/>
</dbReference>
<dbReference type="AlphaFoldDB" id="M4C3E9"/>
<keyword evidence="1" id="KW-0812">Transmembrane</keyword>
<dbReference type="HOGENOM" id="CLU_2517388_0_0_1"/>
<accession>M4C3E9</accession>
<name>M4C3E9_HYAAE</name>
<keyword evidence="1" id="KW-1133">Transmembrane helix</keyword>
<evidence type="ECO:0000313" key="3">
    <source>
        <dbReference type="Proteomes" id="UP000011713"/>
    </source>
</evidence>
<dbReference type="Proteomes" id="UP000011713">
    <property type="component" value="Unassembled WGS sequence"/>
</dbReference>
<organism evidence="2 3">
    <name type="scientific">Hyaloperonospora arabidopsidis (strain Emoy2)</name>
    <name type="common">Downy mildew agent</name>
    <name type="synonym">Peronospora arabidopsidis</name>
    <dbReference type="NCBI Taxonomy" id="559515"/>
    <lineage>
        <taxon>Eukaryota</taxon>
        <taxon>Sar</taxon>
        <taxon>Stramenopiles</taxon>
        <taxon>Oomycota</taxon>
        <taxon>Peronosporomycetes</taxon>
        <taxon>Peronosporales</taxon>
        <taxon>Peronosporaceae</taxon>
        <taxon>Hyaloperonospora</taxon>
    </lineage>
</organism>